<dbReference type="CDD" id="cd05289">
    <property type="entry name" value="MDR_like_2"/>
    <property type="match status" value="1"/>
</dbReference>
<dbReference type="RefSeq" id="WP_171678044.1">
    <property type="nucleotide sequence ID" value="NZ_BAAAGT010000008.1"/>
</dbReference>
<sequence>MRALTISRFGGPEVLEVREVADAVAGPGEVLVRVVASSLNPVDVKTRADEIRGGVPALPMILGWDVAGIVVDPGSSSFDVGQRVVGMSAQLAAGKGTWADLVALPERVLAPAPTAASLAEAATLPLPALTASQAVEWLGLSAGQRLLVTGAVGAVGGLAVQLARRDGVVVDALVSRDAQLERAMALGATTACTNAHALSASAYDGILDTAGIRPEEALRDGGRLASIATEAGPVPDLSARGIASTNVQVAEDGARLATLMKLVDDGVLRARVDSTYSIHQARAAQERFAAGGLNGKVVLTF</sequence>
<dbReference type="EMBL" id="JABJRC010000009">
    <property type="protein sequence ID" value="NOL44808.1"/>
    <property type="molecule type" value="Genomic_DNA"/>
</dbReference>
<proteinExistence type="predicted"/>
<comment type="caution">
    <text evidence="2">The sequence shown here is derived from an EMBL/GenBank/DDBJ whole genome shotgun (WGS) entry which is preliminary data.</text>
</comment>
<keyword evidence="3" id="KW-1185">Reference proteome</keyword>
<feature type="domain" description="Enoyl reductase (ER)" evidence="1">
    <location>
        <begin position="10"/>
        <end position="299"/>
    </location>
</feature>
<accession>A0A7Y4P391</accession>
<name>A0A7Y4P391_9ACTN</name>
<evidence type="ECO:0000259" key="1">
    <source>
        <dbReference type="SMART" id="SM00829"/>
    </source>
</evidence>
<dbReference type="Pfam" id="PF13602">
    <property type="entry name" value="ADH_zinc_N_2"/>
    <property type="match status" value="1"/>
</dbReference>
<dbReference type="InterPro" id="IPR052585">
    <property type="entry name" value="Lipid_raft_assoc_Zn_ADH"/>
</dbReference>
<dbReference type="SMART" id="SM00829">
    <property type="entry name" value="PKS_ER"/>
    <property type="match status" value="1"/>
</dbReference>
<dbReference type="InterPro" id="IPR020843">
    <property type="entry name" value="ER"/>
</dbReference>
<evidence type="ECO:0000313" key="3">
    <source>
        <dbReference type="Proteomes" id="UP000534306"/>
    </source>
</evidence>
<gene>
    <name evidence="2" type="ORF">HPO96_31610</name>
</gene>
<dbReference type="Pfam" id="PF08240">
    <property type="entry name" value="ADH_N"/>
    <property type="match status" value="1"/>
</dbReference>
<dbReference type="Proteomes" id="UP000534306">
    <property type="component" value="Unassembled WGS sequence"/>
</dbReference>
<protein>
    <submittedName>
        <fullName evidence="2">NADP-dependent oxidoreductase</fullName>
    </submittedName>
</protein>
<dbReference type="Gene3D" id="3.40.50.720">
    <property type="entry name" value="NAD(P)-binding Rossmann-like Domain"/>
    <property type="match status" value="1"/>
</dbReference>
<evidence type="ECO:0000313" key="2">
    <source>
        <dbReference type="EMBL" id="NOL44808.1"/>
    </source>
</evidence>
<dbReference type="InterPro" id="IPR036291">
    <property type="entry name" value="NAD(P)-bd_dom_sf"/>
</dbReference>
<dbReference type="SUPFAM" id="SSF51735">
    <property type="entry name" value="NAD(P)-binding Rossmann-fold domains"/>
    <property type="match status" value="1"/>
</dbReference>
<dbReference type="InterPro" id="IPR011032">
    <property type="entry name" value="GroES-like_sf"/>
</dbReference>
<dbReference type="PANTHER" id="PTHR43482:SF1">
    <property type="entry name" value="PROTEIN AST1-RELATED"/>
    <property type="match status" value="1"/>
</dbReference>
<reference evidence="2 3" key="1">
    <citation type="submission" date="2020-05" db="EMBL/GenBank/DDBJ databases">
        <title>Genome sequence of Kribbella sandramycini ATCC 39419.</title>
        <authorList>
            <person name="Maclea K.S."/>
            <person name="Fair J.L."/>
        </authorList>
    </citation>
    <scope>NUCLEOTIDE SEQUENCE [LARGE SCALE GENOMIC DNA]</scope>
    <source>
        <strain evidence="2 3">ATCC 39419</strain>
    </source>
</reference>
<organism evidence="2 3">
    <name type="scientific">Kribbella sandramycini</name>
    <dbReference type="NCBI Taxonomy" id="60450"/>
    <lineage>
        <taxon>Bacteria</taxon>
        <taxon>Bacillati</taxon>
        <taxon>Actinomycetota</taxon>
        <taxon>Actinomycetes</taxon>
        <taxon>Propionibacteriales</taxon>
        <taxon>Kribbellaceae</taxon>
        <taxon>Kribbella</taxon>
    </lineage>
</organism>
<dbReference type="GO" id="GO:0016491">
    <property type="term" value="F:oxidoreductase activity"/>
    <property type="evidence" value="ECO:0007669"/>
    <property type="project" value="InterPro"/>
</dbReference>
<dbReference type="SUPFAM" id="SSF50129">
    <property type="entry name" value="GroES-like"/>
    <property type="match status" value="1"/>
</dbReference>
<dbReference type="PANTHER" id="PTHR43482">
    <property type="entry name" value="PROTEIN AST1-RELATED"/>
    <property type="match status" value="1"/>
</dbReference>
<dbReference type="Gene3D" id="3.90.180.10">
    <property type="entry name" value="Medium-chain alcohol dehydrogenases, catalytic domain"/>
    <property type="match status" value="1"/>
</dbReference>
<dbReference type="InterPro" id="IPR013154">
    <property type="entry name" value="ADH-like_N"/>
</dbReference>
<dbReference type="AlphaFoldDB" id="A0A7Y4P391"/>